<dbReference type="PANTHER" id="PTHR13367">
    <property type="entry name" value="UBIQUITIN THIOESTERASE"/>
    <property type="match status" value="1"/>
</dbReference>
<feature type="domain" description="DUF3645" evidence="8">
    <location>
        <begin position="217"/>
        <end position="249"/>
    </location>
</feature>
<accession>A0A022XFS6</accession>
<evidence type="ECO:0000313" key="9">
    <source>
        <dbReference type="EMBL" id="EZF69527.1"/>
    </source>
</evidence>
<keyword evidence="10" id="KW-1185">Reference proteome</keyword>
<reference evidence="9 10" key="1">
    <citation type="submission" date="2014-02" db="EMBL/GenBank/DDBJ databases">
        <title>The Genome Sequence of Trichophyton rubrum (morphotype soudanense) CBS 452.61.</title>
        <authorList>
            <consortium name="The Broad Institute Genomics Platform"/>
            <person name="Cuomo C.A."/>
            <person name="White T.C."/>
            <person name="Graser Y."/>
            <person name="Martinez-Rossi N."/>
            <person name="Heitman J."/>
            <person name="Young S.K."/>
            <person name="Zeng Q."/>
            <person name="Gargeya S."/>
            <person name="Abouelleil A."/>
            <person name="Alvarado L."/>
            <person name="Chapman S.B."/>
            <person name="Gainer-Dewar J."/>
            <person name="Goldberg J."/>
            <person name="Griggs A."/>
            <person name="Gujja S."/>
            <person name="Hansen M."/>
            <person name="Howarth C."/>
            <person name="Imamovic A."/>
            <person name="Larimer J."/>
            <person name="Martinez D."/>
            <person name="Murphy C."/>
            <person name="Pearson M.D."/>
            <person name="Persinoti G."/>
            <person name="Poon T."/>
            <person name="Priest M."/>
            <person name="Roberts A.D."/>
            <person name="Saif S."/>
            <person name="Shea T.D."/>
            <person name="Sykes S.N."/>
            <person name="Wortman J."/>
            <person name="Nusbaum C."/>
            <person name="Birren B."/>
        </authorList>
    </citation>
    <scope>NUCLEOTIDE SEQUENCE [LARGE SCALE GENOMIC DNA]</scope>
    <source>
        <strain evidence="9 10">CBS 452.61</strain>
    </source>
</reference>
<keyword evidence="4" id="KW-0833">Ubl conjugation pathway</keyword>
<keyword evidence="5" id="KW-0378">Hydrolase</keyword>
<comment type="catalytic activity">
    <reaction evidence="1">
        <text>Thiol-dependent hydrolysis of ester, thioester, amide, peptide and isopeptide bonds formed by the C-terminal Gly of ubiquitin (a 76-residue protein attached to proteins as an intracellular targeting signal).</text>
        <dbReference type="EC" id="3.4.19.12"/>
    </reaction>
</comment>
<feature type="domain" description="DUF3638" evidence="7">
    <location>
        <begin position="1"/>
        <end position="95"/>
    </location>
</feature>
<dbReference type="Pfam" id="PF12340">
    <property type="entry name" value="DUF3638"/>
    <property type="match status" value="1"/>
</dbReference>
<dbReference type="GO" id="GO:0006508">
    <property type="term" value="P:proteolysis"/>
    <property type="evidence" value="ECO:0007669"/>
    <property type="project" value="UniProtKB-KW"/>
</dbReference>
<dbReference type="EMBL" id="KK208930">
    <property type="protein sequence ID" value="EZF69527.1"/>
    <property type="molecule type" value="Genomic_DNA"/>
</dbReference>
<dbReference type="Pfam" id="PF12359">
    <property type="entry name" value="DUF3645"/>
    <property type="match status" value="1"/>
</dbReference>
<name>A0A022XFS6_TRISD</name>
<dbReference type="GO" id="GO:0004843">
    <property type="term" value="F:cysteine-type deubiquitinase activity"/>
    <property type="evidence" value="ECO:0007669"/>
    <property type="project" value="UniProtKB-EC"/>
</dbReference>
<evidence type="ECO:0000313" key="10">
    <source>
        <dbReference type="Proteomes" id="UP000023623"/>
    </source>
</evidence>
<keyword evidence="6" id="KW-0788">Thiol protease</keyword>
<evidence type="ECO:0000259" key="8">
    <source>
        <dbReference type="Pfam" id="PF12359"/>
    </source>
</evidence>
<organism evidence="9 10">
    <name type="scientific">Trichophyton soudanense CBS 452.61</name>
    <dbReference type="NCBI Taxonomy" id="1215331"/>
    <lineage>
        <taxon>Eukaryota</taxon>
        <taxon>Fungi</taxon>
        <taxon>Dikarya</taxon>
        <taxon>Ascomycota</taxon>
        <taxon>Pezizomycotina</taxon>
        <taxon>Eurotiomycetes</taxon>
        <taxon>Eurotiomycetidae</taxon>
        <taxon>Onygenales</taxon>
        <taxon>Arthrodermataceae</taxon>
        <taxon>Trichophyton</taxon>
    </lineage>
</organism>
<evidence type="ECO:0000256" key="2">
    <source>
        <dbReference type="ARBA" id="ARBA00012759"/>
    </source>
</evidence>
<evidence type="ECO:0000256" key="6">
    <source>
        <dbReference type="ARBA" id="ARBA00022807"/>
    </source>
</evidence>
<dbReference type="Proteomes" id="UP000023623">
    <property type="component" value="Unassembled WGS sequence"/>
</dbReference>
<dbReference type="EC" id="3.4.19.12" evidence="2"/>
<dbReference type="HOGENOM" id="CLU_987615_0_0_1"/>
<proteinExistence type="predicted"/>
<dbReference type="InterPro" id="IPR051346">
    <property type="entry name" value="OTU_Deubiquitinase"/>
</dbReference>
<keyword evidence="3" id="KW-0645">Protease</keyword>
<dbReference type="InterPro" id="IPR022099">
    <property type="entry name" value="DUF3638"/>
</dbReference>
<evidence type="ECO:0000256" key="3">
    <source>
        <dbReference type="ARBA" id="ARBA00022670"/>
    </source>
</evidence>
<gene>
    <name evidence="9" type="ORF">H105_07983</name>
</gene>
<protein>
    <recommendedName>
        <fullName evidence="2">ubiquitinyl hydrolase 1</fullName>
        <ecNumber evidence="2">3.4.19.12</ecNumber>
    </recommendedName>
</protein>
<evidence type="ECO:0000256" key="4">
    <source>
        <dbReference type="ARBA" id="ARBA00022786"/>
    </source>
</evidence>
<dbReference type="PANTHER" id="PTHR13367:SF32">
    <property type="entry name" value="DUF6606 DOMAIN-CONTAINING PROTEIN"/>
    <property type="match status" value="1"/>
</dbReference>
<evidence type="ECO:0000259" key="7">
    <source>
        <dbReference type="Pfam" id="PF12340"/>
    </source>
</evidence>
<dbReference type="InterPro" id="IPR022105">
    <property type="entry name" value="DUF3645"/>
</dbReference>
<dbReference type="AlphaFoldDB" id="A0A022XFS6"/>
<sequence length="282" mass="32008">MSSAGVIVALPEHMMSFQLSGLQTLVDNKLPEARRMIKIHDWMQTVCRDVLDECDYTLAPRTQLIYPSGTQCTVDGHPHRWQTAEKLLELVSGHIWGLWQRYPGSIEVIQRPKGGFPIVYFLRKDAEEALLSYLVRDIIDGRTSVIPVQGCCRSEIMDIKTFISEVSISPKTVKRVSSLFPDNSAARQNIYLLRGLLVHRILLLTLKKRWNVQYGLHPLRDPIAVPFIAKGVPSEQAEWGHPDVAILFTCLAFYLSGLELSQMRQCLDDLMKSSDPSTVYEQ</sequence>
<evidence type="ECO:0000256" key="1">
    <source>
        <dbReference type="ARBA" id="ARBA00000707"/>
    </source>
</evidence>
<evidence type="ECO:0000256" key="5">
    <source>
        <dbReference type="ARBA" id="ARBA00022801"/>
    </source>
</evidence>